<dbReference type="EMBL" id="FM211049">
    <property type="protein sequence ID" value="CAR66917.1"/>
    <property type="molecule type" value="Genomic_DNA"/>
</dbReference>
<sequence>MIVIEGLKVSKMSKSAKGTAEQPGRHVRAKSGLNRSILAQGWYEMRRQLEYKQRWRGGQVLAVPPAYTSQIEARITITRAVKSKRIDEETGTRLKVQSGSLFRVRLIVIRMMDEELTRLAASVLDQFGDV</sequence>
<proteinExistence type="predicted"/>
<reference evidence="4" key="3">
    <citation type="submission" date="2008-09" db="EMBL/GenBank/DDBJ databases">
        <authorList>
            <person name="Thomson N.R."/>
        </authorList>
    </citation>
    <scope>NUCLEOTIDE SEQUENCE</scope>
    <source>
        <strain evidence="4">ATCC 43949</strain>
    </source>
</reference>
<evidence type="ECO:0000256" key="1">
    <source>
        <dbReference type="ARBA" id="ARBA00023125"/>
    </source>
</evidence>
<keyword evidence="1" id="KW-0238">DNA-binding</keyword>
<accession>C7BMI2</accession>
<dbReference type="KEGG" id="pay:PAU_03773"/>
<organism evidence="4">
    <name type="scientific">Photorhabdus asymbiotica subsp. asymbiotica (strain ATCC 43949 / 3105-77)</name>
    <name type="common">Xenorhabdus luminescens (strain 2)</name>
    <dbReference type="NCBI Taxonomy" id="553480"/>
    <lineage>
        <taxon>Bacteria</taxon>
        <taxon>Pseudomonadati</taxon>
        <taxon>Pseudomonadota</taxon>
        <taxon>Gammaproteobacteria</taxon>
        <taxon>Enterobacterales</taxon>
        <taxon>Morganellaceae</taxon>
        <taxon>Photorhabdus</taxon>
    </lineage>
</organism>
<accession>B6VL87</accession>
<reference evidence="3 5" key="4">
    <citation type="journal article" date="2009" name="BMC Genomics">
        <title>Comparative genomics of the emerging human pathogen Photorhabdus asymbiotica with the insect pathogen Photorhabdus luminescens.</title>
        <authorList>
            <person name="Wilkinson P."/>
            <person name="Waterfield N.R."/>
            <person name="Crossman L."/>
            <person name="Corton C."/>
            <person name="Sanchez-Contreras M."/>
            <person name="Vlisidou I."/>
            <person name="Barron A."/>
            <person name="Bignell A."/>
            <person name="Clark L."/>
            <person name="Ormond D."/>
            <person name="Mayho M."/>
            <person name="Bason N."/>
            <person name="Smith F."/>
            <person name="Simmonds M."/>
            <person name="Churcher C."/>
            <person name="Harris D."/>
            <person name="Thompson N.R."/>
            <person name="Quail M."/>
            <person name="Parkhill J."/>
            <person name="ffrench-Constant R.H."/>
        </authorList>
    </citation>
    <scope>NUCLEOTIDE SEQUENCE [LARGE SCALE GENOMIC DNA]</scope>
    <source>
        <strain evidence="5">ATCC 43949 / 3105-77</strain>
        <strain evidence="3">ATCC43949</strain>
    </source>
</reference>
<dbReference type="GO" id="GO:0003677">
    <property type="term" value="F:DNA binding"/>
    <property type="evidence" value="ECO:0007669"/>
    <property type="project" value="UniProtKB-KW"/>
</dbReference>
<dbReference type="Proteomes" id="UP000002747">
    <property type="component" value="Chromosome"/>
</dbReference>
<dbReference type="STRING" id="291112.PAU_03773"/>
<dbReference type="Pfam" id="PF07282">
    <property type="entry name" value="Cas12f1-like_TNB"/>
    <property type="match status" value="1"/>
</dbReference>
<name>B6VL87_PHOAA</name>
<protein>
    <submittedName>
        <fullName evidence="3 4">Transposase tnpb of insertion sequence is609</fullName>
    </submittedName>
</protein>
<feature type="domain" description="Cas12f1-like TNB" evidence="2">
    <location>
        <begin position="42"/>
        <end position="71"/>
    </location>
</feature>
<evidence type="ECO:0000313" key="3">
    <source>
        <dbReference type="EMBL" id="CAQ85861.1"/>
    </source>
</evidence>
<dbReference type="eggNOG" id="COG0675">
    <property type="taxonomic scope" value="Bacteria"/>
</dbReference>
<evidence type="ECO:0000259" key="2">
    <source>
        <dbReference type="Pfam" id="PF07282"/>
    </source>
</evidence>
<evidence type="ECO:0000313" key="5">
    <source>
        <dbReference type="Proteomes" id="UP000002747"/>
    </source>
</evidence>
<evidence type="ECO:0000313" key="4">
    <source>
        <dbReference type="EMBL" id="CAR66917.1"/>
    </source>
</evidence>
<reference evidence="4" key="1">
    <citation type="journal article" date="2008" name="Proc. Natl. Acad. Sci. U.S.A.">
        <title>Rapid virulence annotation (RVA): identification of virulence factors using a bacterial genome library and multiple invertebrate hosts.</title>
        <authorList>
            <person name="Waterfield N.R."/>
            <person name="Sanchez-Contreras M."/>
            <person name="Eleftherianos I."/>
            <person name="Dowling A."/>
            <person name="Wilkinson P."/>
            <person name="Parkhill J."/>
            <person name="Thomson N."/>
            <person name="Reynolds S.E."/>
            <person name="Bode H.B."/>
            <person name="Dorus S."/>
            <person name="Ffrench-Constant R.H."/>
        </authorList>
    </citation>
    <scope>NUCLEOTIDE SEQUENCE</scope>
    <source>
        <strain evidence="4">ATCC 43949</strain>
    </source>
</reference>
<reference evidence="3" key="2">
    <citation type="submission" date="2008-05" db="EMBL/GenBank/DDBJ databases">
        <authorList>
            <person name="Crossman L.C."/>
        </authorList>
    </citation>
    <scope>NUCLEOTIDE SEQUENCE</scope>
    <source>
        <strain evidence="3">ATCC43949</strain>
    </source>
</reference>
<gene>
    <name evidence="3" type="ordered locus">PAU_03773</name>
    <name evidence="4" type="ORF">PA-RVA7-0619</name>
</gene>
<dbReference type="EMBL" id="FM162591">
    <property type="protein sequence ID" value="CAQ85861.1"/>
    <property type="molecule type" value="Genomic_DNA"/>
</dbReference>
<dbReference type="InterPro" id="IPR010095">
    <property type="entry name" value="Cas12f1-like_TNB"/>
</dbReference>
<dbReference type="AlphaFoldDB" id="B6VL87"/>